<accession>A0AAD2DZR5</accession>
<feature type="compositionally biased region" description="Low complexity" evidence="1">
    <location>
        <begin position="60"/>
        <end position="77"/>
    </location>
</feature>
<feature type="compositionally biased region" description="Low complexity" evidence="1">
    <location>
        <begin position="43"/>
        <end position="52"/>
    </location>
</feature>
<feature type="signal peptide" evidence="3">
    <location>
        <begin position="1"/>
        <end position="29"/>
    </location>
</feature>
<evidence type="ECO:0000256" key="1">
    <source>
        <dbReference type="SAM" id="MobiDB-lite"/>
    </source>
</evidence>
<evidence type="ECO:0000256" key="3">
    <source>
        <dbReference type="SAM" id="SignalP"/>
    </source>
</evidence>
<dbReference type="AlphaFoldDB" id="A0AAD2DZR5"/>
<keyword evidence="2" id="KW-0472">Membrane</keyword>
<dbReference type="EMBL" id="OU503046">
    <property type="protein sequence ID" value="CAI9770803.1"/>
    <property type="molecule type" value="Genomic_DNA"/>
</dbReference>
<protein>
    <submittedName>
        <fullName evidence="4">Uncharacterized protein</fullName>
    </submittedName>
</protein>
<feature type="chain" id="PRO_5042088911" evidence="3">
    <location>
        <begin position="30"/>
        <end position="161"/>
    </location>
</feature>
<reference evidence="4" key="1">
    <citation type="submission" date="2023-05" db="EMBL/GenBank/DDBJ databases">
        <authorList>
            <person name="Huff M."/>
        </authorList>
    </citation>
    <scope>NUCLEOTIDE SEQUENCE</scope>
</reference>
<evidence type="ECO:0000313" key="5">
    <source>
        <dbReference type="Proteomes" id="UP000834106"/>
    </source>
</evidence>
<gene>
    <name evidence="4" type="ORF">FPE_LOCUS18233</name>
</gene>
<dbReference type="PANTHER" id="PTHR36721">
    <property type="entry name" value="PROLINE-RICH FAMILY PROTEIN"/>
    <property type="match status" value="1"/>
</dbReference>
<keyword evidence="3" id="KW-0732">Signal</keyword>
<proteinExistence type="predicted"/>
<feature type="region of interest" description="Disordered" evidence="1">
    <location>
        <begin position="32"/>
        <end position="101"/>
    </location>
</feature>
<keyword evidence="2" id="KW-0812">Transmembrane</keyword>
<keyword evidence="5" id="KW-1185">Reference proteome</keyword>
<evidence type="ECO:0000313" key="4">
    <source>
        <dbReference type="EMBL" id="CAI9770803.1"/>
    </source>
</evidence>
<evidence type="ECO:0000256" key="2">
    <source>
        <dbReference type="SAM" id="Phobius"/>
    </source>
</evidence>
<sequence>MAASFRKLVQILSLTLLFTVIFTVQSVVAVDPPEYSPSPSPASPSISPSLPDSSPPAPPLSDSSPAPSPAAENSSPEKSPPPSLAPAPEIASNVNHANQANFSNLETEESSGGMKMGQKAGVAIGVIAFACVLGIGTIVYKKRQQNIRRSQFGYAARTGFL</sequence>
<organism evidence="4 5">
    <name type="scientific">Fraxinus pennsylvanica</name>
    <dbReference type="NCBI Taxonomy" id="56036"/>
    <lineage>
        <taxon>Eukaryota</taxon>
        <taxon>Viridiplantae</taxon>
        <taxon>Streptophyta</taxon>
        <taxon>Embryophyta</taxon>
        <taxon>Tracheophyta</taxon>
        <taxon>Spermatophyta</taxon>
        <taxon>Magnoliopsida</taxon>
        <taxon>eudicotyledons</taxon>
        <taxon>Gunneridae</taxon>
        <taxon>Pentapetalae</taxon>
        <taxon>asterids</taxon>
        <taxon>lamiids</taxon>
        <taxon>Lamiales</taxon>
        <taxon>Oleaceae</taxon>
        <taxon>Oleeae</taxon>
        <taxon>Fraxinus</taxon>
    </lineage>
</organism>
<feature type="transmembrane region" description="Helical" evidence="2">
    <location>
        <begin position="120"/>
        <end position="140"/>
    </location>
</feature>
<dbReference type="Proteomes" id="UP000834106">
    <property type="component" value="Chromosome 11"/>
</dbReference>
<name>A0AAD2DZR5_9LAMI</name>
<dbReference type="PANTHER" id="PTHR36721:SF15">
    <property type="entry name" value="EN_SPM-LIKE TRANSPOSON PROTEIN"/>
    <property type="match status" value="1"/>
</dbReference>
<keyword evidence="2" id="KW-1133">Transmembrane helix</keyword>